<keyword evidence="3" id="KW-0805">Transcription regulation</keyword>
<dbReference type="InterPro" id="IPR036388">
    <property type="entry name" value="WH-like_DNA-bd_sf"/>
</dbReference>
<dbReference type="PRINTS" id="PR00039">
    <property type="entry name" value="HTHLYSR"/>
</dbReference>
<dbReference type="GO" id="GO:0043565">
    <property type="term" value="F:sequence-specific DNA binding"/>
    <property type="evidence" value="ECO:0007669"/>
    <property type="project" value="TreeGrafter"/>
</dbReference>
<dbReference type="PANTHER" id="PTHR30537">
    <property type="entry name" value="HTH-TYPE TRANSCRIPTIONAL REGULATOR"/>
    <property type="match status" value="1"/>
</dbReference>
<dbReference type="SUPFAM" id="SSF53850">
    <property type="entry name" value="Periplasmic binding protein-like II"/>
    <property type="match status" value="1"/>
</dbReference>
<dbReference type="FunFam" id="1.10.10.10:FF:000001">
    <property type="entry name" value="LysR family transcriptional regulator"/>
    <property type="match status" value="1"/>
</dbReference>
<evidence type="ECO:0000313" key="8">
    <source>
        <dbReference type="Proteomes" id="UP000705283"/>
    </source>
</evidence>
<accession>A0AA41BVX9</accession>
<dbReference type="GO" id="GO:0006351">
    <property type="term" value="P:DNA-templated transcription"/>
    <property type="evidence" value="ECO:0007669"/>
    <property type="project" value="TreeGrafter"/>
</dbReference>
<dbReference type="PANTHER" id="PTHR30537:SF72">
    <property type="entry name" value="LYSR FAMILY TRANSCRIPTIONAL REGULATOR"/>
    <property type="match status" value="1"/>
</dbReference>
<name>A0AA41BVX9_9GAMM</name>
<dbReference type="Gene3D" id="1.10.10.10">
    <property type="entry name" value="Winged helix-like DNA-binding domain superfamily/Winged helix DNA-binding domain"/>
    <property type="match status" value="1"/>
</dbReference>
<dbReference type="InterPro" id="IPR036390">
    <property type="entry name" value="WH_DNA-bd_sf"/>
</dbReference>
<keyword evidence="2" id="KW-0678">Repressor</keyword>
<sequence length="322" mass="35339">MFSSENLKGIDLFVCVADAGSFTAAGKKMNLTSSAISKGIARLESRLKVKLFQRTTRTLSLTDKGIAFYRTCMAVLTDLEEAQLSMQAEDTEPRGRICIDLPAAYGRLHVLPVILKFIENYPLITPHISFSDRFVDPIVEGIDIIVRIGGSNIWSNALGHRYLGAQRVVFCASPAYIKKYGEPKTKEDLEDHHCIVYGEGNGRLTAWHFVGENPNETERRVLPGRIAVGDGEGQLIAALAGHGITQLPMWLIKSQLEEGSLVQVLPNLATDGLAINLAWLKSRQTLPKVSKLLEMLAENLTPSGHKLNDSSLSKSVSDPTLE</sequence>
<dbReference type="Pfam" id="PF03466">
    <property type="entry name" value="LysR_substrate"/>
    <property type="match status" value="1"/>
</dbReference>
<organism evidence="7 8">
    <name type="scientific">Rouxiella silvae</name>
    <dbReference type="NCBI Taxonomy" id="1646373"/>
    <lineage>
        <taxon>Bacteria</taxon>
        <taxon>Pseudomonadati</taxon>
        <taxon>Pseudomonadota</taxon>
        <taxon>Gammaproteobacteria</taxon>
        <taxon>Enterobacterales</taxon>
        <taxon>Yersiniaceae</taxon>
        <taxon>Rouxiella</taxon>
    </lineage>
</organism>
<gene>
    <name evidence="7" type="ORF">ITX54_07175</name>
</gene>
<dbReference type="AlphaFoldDB" id="A0AA41BVX9"/>
<protein>
    <submittedName>
        <fullName evidence="7">LysR family transcriptional regulator</fullName>
    </submittedName>
</protein>
<evidence type="ECO:0000259" key="6">
    <source>
        <dbReference type="PROSITE" id="PS50931"/>
    </source>
</evidence>
<dbReference type="SUPFAM" id="SSF46785">
    <property type="entry name" value="Winged helix' DNA-binding domain"/>
    <property type="match status" value="1"/>
</dbReference>
<reference evidence="7" key="2">
    <citation type="submission" date="2022-09" db="EMBL/GenBank/DDBJ databases">
        <title>Rouxiella aceris sp. nov., isolated from tree sap and emended description of the genus Rhouxiella.</title>
        <authorList>
            <person name="Kim I.S."/>
        </authorList>
    </citation>
    <scope>NUCLEOTIDE SEQUENCE</scope>
    <source>
        <strain evidence="7">SAP-2</strain>
    </source>
</reference>
<comment type="similarity">
    <text evidence="1">Belongs to the LysR transcriptional regulatory family.</text>
</comment>
<dbReference type="InterPro" id="IPR058163">
    <property type="entry name" value="LysR-type_TF_proteobact-type"/>
</dbReference>
<dbReference type="RefSeq" id="WP_194977761.1">
    <property type="nucleotide sequence ID" value="NZ_JADMKS010000003.1"/>
</dbReference>
<evidence type="ECO:0000256" key="5">
    <source>
        <dbReference type="ARBA" id="ARBA00023163"/>
    </source>
</evidence>
<proteinExistence type="inferred from homology"/>
<feature type="domain" description="HTH lysR-type" evidence="6">
    <location>
        <begin position="5"/>
        <end position="62"/>
    </location>
</feature>
<evidence type="ECO:0000256" key="1">
    <source>
        <dbReference type="ARBA" id="ARBA00009437"/>
    </source>
</evidence>
<evidence type="ECO:0000256" key="3">
    <source>
        <dbReference type="ARBA" id="ARBA00023015"/>
    </source>
</evidence>
<dbReference type="PROSITE" id="PS50931">
    <property type="entry name" value="HTH_LYSR"/>
    <property type="match status" value="1"/>
</dbReference>
<dbReference type="CDD" id="cd08475">
    <property type="entry name" value="PBP2_CrgA_like_6"/>
    <property type="match status" value="1"/>
</dbReference>
<reference evidence="7" key="1">
    <citation type="submission" date="2020-11" db="EMBL/GenBank/DDBJ databases">
        <authorList>
            <person name="Lee S.D."/>
        </authorList>
    </citation>
    <scope>NUCLEOTIDE SEQUENCE</scope>
    <source>
        <strain evidence="7">SAP-2</strain>
    </source>
</reference>
<evidence type="ECO:0000313" key="7">
    <source>
        <dbReference type="EMBL" id="MBF6636436.1"/>
    </source>
</evidence>
<keyword evidence="4" id="KW-0238">DNA-binding</keyword>
<dbReference type="Pfam" id="PF00126">
    <property type="entry name" value="HTH_1"/>
    <property type="match status" value="1"/>
</dbReference>
<dbReference type="EMBL" id="JADMKS010000003">
    <property type="protein sequence ID" value="MBF6636436.1"/>
    <property type="molecule type" value="Genomic_DNA"/>
</dbReference>
<comment type="caution">
    <text evidence="7">The sequence shown here is derived from an EMBL/GenBank/DDBJ whole genome shotgun (WGS) entry which is preliminary data.</text>
</comment>
<keyword evidence="5" id="KW-0804">Transcription</keyword>
<dbReference type="InterPro" id="IPR000847">
    <property type="entry name" value="LysR_HTH_N"/>
</dbReference>
<evidence type="ECO:0000256" key="2">
    <source>
        <dbReference type="ARBA" id="ARBA00022491"/>
    </source>
</evidence>
<dbReference type="GO" id="GO:0003700">
    <property type="term" value="F:DNA-binding transcription factor activity"/>
    <property type="evidence" value="ECO:0007669"/>
    <property type="project" value="InterPro"/>
</dbReference>
<dbReference type="Gene3D" id="3.40.190.290">
    <property type="match status" value="1"/>
</dbReference>
<evidence type="ECO:0000256" key="4">
    <source>
        <dbReference type="ARBA" id="ARBA00023125"/>
    </source>
</evidence>
<dbReference type="InterPro" id="IPR005119">
    <property type="entry name" value="LysR_subst-bd"/>
</dbReference>
<dbReference type="Proteomes" id="UP000705283">
    <property type="component" value="Unassembled WGS sequence"/>
</dbReference>